<sequence>DNMVNAMILKTMLKQAGFNKYEVATNGLEAAVQKFSRKLYDIIFMDLQMPICDGIEATKEIRKIENGEESYLISETLKNSEISSTNIVDKQRRKKAIIIAMTGLASEEDSEAAEAAGCNEFLTKPVSIKTLNSRMKYWTRDVLEYDDSEVAIELAKPQEKKERQQLQMTGEKFDLPQEKETKVESQLYKTIKKI</sequence>
<dbReference type="EMBL" id="CAJVPM010015818">
    <property type="protein sequence ID" value="CAG8610280.1"/>
    <property type="molecule type" value="Genomic_DNA"/>
</dbReference>
<evidence type="ECO:0000313" key="2">
    <source>
        <dbReference type="Proteomes" id="UP000789860"/>
    </source>
</evidence>
<name>A0ACA9MS52_9GLOM</name>
<dbReference type="Proteomes" id="UP000789860">
    <property type="component" value="Unassembled WGS sequence"/>
</dbReference>
<protein>
    <submittedName>
        <fullName evidence="1">3171_t:CDS:1</fullName>
    </submittedName>
</protein>
<keyword evidence="2" id="KW-1185">Reference proteome</keyword>
<reference evidence="1" key="1">
    <citation type="submission" date="2021-06" db="EMBL/GenBank/DDBJ databases">
        <authorList>
            <person name="Kallberg Y."/>
            <person name="Tangrot J."/>
            <person name="Rosling A."/>
        </authorList>
    </citation>
    <scope>NUCLEOTIDE SEQUENCE</scope>
    <source>
        <strain evidence="1">AU212A</strain>
    </source>
</reference>
<organism evidence="1 2">
    <name type="scientific">Scutellospora calospora</name>
    <dbReference type="NCBI Taxonomy" id="85575"/>
    <lineage>
        <taxon>Eukaryota</taxon>
        <taxon>Fungi</taxon>
        <taxon>Fungi incertae sedis</taxon>
        <taxon>Mucoromycota</taxon>
        <taxon>Glomeromycotina</taxon>
        <taxon>Glomeromycetes</taxon>
        <taxon>Diversisporales</taxon>
        <taxon>Gigasporaceae</taxon>
        <taxon>Scutellospora</taxon>
    </lineage>
</organism>
<gene>
    <name evidence="1" type="ORF">SCALOS_LOCUS7263</name>
</gene>
<accession>A0ACA9MS52</accession>
<proteinExistence type="predicted"/>
<feature type="non-terminal residue" evidence="1">
    <location>
        <position position="1"/>
    </location>
</feature>
<comment type="caution">
    <text evidence="1">The sequence shown here is derived from an EMBL/GenBank/DDBJ whole genome shotgun (WGS) entry which is preliminary data.</text>
</comment>
<evidence type="ECO:0000313" key="1">
    <source>
        <dbReference type="EMBL" id="CAG8610280.1"/>
    </source>
</evidence>